<evidence type="ECO:0000313" key="1">
    <source>
        <dbReference type="EMBL" id="EME67282.1"/>
    </source>
</evidence>
<dbReference type="PATRIC" id="fig|1278076.4.peg.171"/>
<gene>
    <name evidence="1" type="ORF">G352_00842</name>
</gene>
<protein>
    <submittedName>
        <fullName evidence="1">Uncharacterized protein</fullName>
    </submittedName>
</protein>
<name>M2ZJ08_9NOCA</name>
<dbReference type="AlphaFoldDB" id="M2ZJ08"/>
<accession>M2ZJ08</accession>
<proteinExistence type="predicted"/>
<reference evidence="1 2" key="1">
    <citation type="journal article" date="2013" name="Genome Announc.">
        <title>Draft Genome Sequence of Rhodococcus ruber Strain BKS 20-38.</title>
        <authorList>
            <person name="Bala M."/>
            <person name="Kumar S."/>
            <person name="Raghava G.P."/>
            <person name="Mayilraj S."/>
        </authorList>
    </citation>
    <scope>NUCLEOTIDE SEQUENCE [LARGE SCALE GENOMIC DNA]</scope>
    <source>
        <strain evidence="1 2">BKS 20-38</strain>
    </source>
</reference>
<keyword evidence="2" id="KW-1185">Reference proteome</keyword>
<sequence>MPKTPPDSTKNSLRLRLFDHARARWPQLRDVDVRFRGAFAYVDGVLTDGTVLPLMRLRYHGSAGIWGFAIYLASSGKYQDSYLPSGVPSGSPQEALDCACGLYLADPTA</sequence>
<evidence type="ECO:0000313" key="2">
    <source>
        <dbReference type="Proteomes" id="UP000011731"/>
    </source>
</evidence>
<comment type="caution">
    <text evidence="1">The sequence shown here is derived from an EMBL/GenBank/DDBJ whole genome shotgun (WGS) entry which is preliminary data.</text>
</comment>
<dbReference type="Proteomes" id="UP000011731">
    <property type="component" value="Unassembled WGS sequence"/>
</dbReference>
<organism evidence="1 2">
    <name type="scientific">Rhodococcus ruber BKS 20-38</name>
    <dbReference type="NCBI Taxonomy" id="1278076"/>
    <lineage>
        <taxon>Bacteria</taxon>
        <taxon>Bacillati</taxon>
        <taxon>Actinomycetota</taxon>
        <taxon>Actinomycetes</taxon>
        <taxon>Mycobacteriales</taxon>
        <taxon>Nocardiaceae</taxon>
        <taxon>Rhodococcus</taxon>
    </lineage>
</organism>
<dbReference type="EMBL" id="AOEX01000011">
    <property type="protein sequence ID" value="EME67282.1"/>
    <property type="molecule type" value="Genomic_DNA"/>
</dbReference>
<dbReference type="RefSeq" id="WP_003934248.1">
    <property type="nucleotide sequence ID" value="NZ_AOEX01000011.1"/>
</dbReference>